<dbReference type="Pfam" id="PF12412">
    <property type="entry name" value="DUF3667"/>
    <property type="match status" value="1"/>
</dbReference>
<sequence length="308" mass="34613">MPMQHARQRLCGNCLSAVTGLYCAHCGQKQKSAVRHVGQLTGEFLNDVLNLDAKLLRTLKPLLFKPGFLSLEYFAERRARYVSPLKLYFLLSLVAFFLIQRSVDVATGDQAPIRVEGRADESNITIGNFNGRPWHAKTNPVRLSWLPDAGNDLINERLSRLEDTVKRRDWTQLLHAGLAATPQALLVLLPFFALLLKLAYWFKHRLFMEHLIVALHNHAFLMLAITALTVLSAMSSWTTGLAGWRAATGLLGAVLMVWIPLYFLLVLKRVYRQGWPATCWKFGVIGFSYLLLAAFGVALNLVIGLLML</sequence>
<organism evidence="2 3">
    <name type="scientific">Arenimonas maotaiensis</name>
    <dbReference type="NCBI Taxonomy" id="1446479"/>
    <lineage>
        <taxon>Bacteria</taxon>
        <taxon>Pseudomonadati</taxon>
        <taxon>Pseudomonadota</taxon>
        <taxon>Gammaproteobacteria</taxon>
        <taxon>Lysobacterales</taxon>
        <taxon>Lysobacteraceae</taxon>
        <taxon>Arenimonas</taxon>
    </lineage>
</organism>
<evidence type="ECO:0000313" key="2">
    <source>
        <dbReference type="EMBL" id="GGF95310.1"/>
    </source>
</evidence>
<feature type="transmembrane region" description="Helical" evidence="1">
    <location>
        <begin position="184"/>
        <end position="202"/>
    </location>
</feature>
<feature type="transmembrane region" description="Helical" evidence="1">
    <location>
        <begin position="246"/>
        <end position="267"/>
    </location>
</feature>
<proteinExistence type="predicted"/>
<evidence type="ECO:0000256" key="1">
    <source>
        <dbReference type="SAM" id="Phobius"/>
    </source>
</evidence>
<keyword evidence="1" id="KW-0812">Transmembrane</keyword>
<dbReference type="InterPro" id="IPR022134">
    <property type="entry name" value="DUF3667"/>
</dbReference>
<comment type="caution">
    <text evidence="2">The sequence shown here is derived from an EMBL/GenBank/DDBJ whole genome shotgun (WGS) entry which is preliminary data.</text>
</comment>
<reference evidence="2" key="1">
    <citation type="journal article" date="2014" name="Int. J. Syst. Evol. Microbiol.">
        <title>Complete genome sequence of Corynebacterium casei LMG S-19264T (=DSM 44701T), isolated from a smear-ripened cheese.</title>
        <authorList>
            <consortium name="US DOE Joint Genome Institute (JGI-PGF)"/>
            <person name="Walter F."/>
            <person name="Albersmeier A."/>
            <person name="Kalinowski J."/>
            <person name="Ruckert C."/>
        </authorList>
    </citation>
    <scope>NUCLEOTIDE SEQUENCE</scope>
    <source>
        <strain evidence="2">CGMCC 1.12726</strain>
    </source>
</reference>
<dbReference type="Proteomes" id="UP000632858">
    <property type="component" value="Unassembled WGS sequence"/>
</dbReference>
<feature type="transmembrane region" description="Helical" evidence="1">
    <location>
        <begin position="87"/>
        <end position="103"/>
    </location>
</feature>
<dbReference type="AlphaFoldDB" id="A0A917FQQ4"/>
<keyword evidence="1" id="KW-0472">Membrane</keyword>
<feature type="transmembrane region" description="Helical" evidence="1">
    <location>
        <begin position="214"/>
        <end position="234"/>
    </location>
</feature>
<feature type="transmembrane region" description="Helical" evidence="1">
    <location>
        <begin position="279"/>
        <end position="307"/>
    </location>
</feature>
<keyword evidence="3" id="KW-1185">Reference proteome</keyword>
<accession>A0A917FQQ4</accession>
<name>A0A917FQQ4_9GAMM</name>
<dbReference type="EMBL" id="BMFO01000003">
    <property type="protein sequence ID" value="GGF95310.1"/>
    <property type="molecule type" value="Genomic_DNA"/>
</dbReference>
<keyword evidence="1" id="KW-1133">Transmembrane helix</keyword>
<gene>
    <name evidence="2" type="ORF">GCM10010960_16240</name>
</gene>
<reference evidence="2" key="2">
    <citation type="submission" date="2020-09" db="EMBL/GenBank/DDBJ databases">
        <authorList>
            <person name="Sun Q."/>
            <person name="Zhou Y."/>
        </authorList>
    </citation>
    <scope>NUCLEOTIDE SEQUENCE</scope>
    <source>
        <strain evidence="2">CGMCC 1.12726</strain>
    </source>
</reference>
<evidence type="ECO:0000313" key="3">
    <source>
        <dbReference type="Proteomes" id="UP000632858"/>
    </source>
</evidence>
<evidence type="ECO:0008006" key="4">
    <source>
        <dbReference type="Google" id="ProtNLM"/>
    </source>
</evidence>
<protein>
    <recommendedName>
        <fullName evidence="4">DUF3667 domain-containing protein</fullName>
    </recommendedName>
</protein>